<reference evidence="2" key="1">
    <citation type="journal article" date="2011" name="Acta Physiol. Plant.">
        <title>An investigation on the genetic background of Nostoc flagelliforme by similarity analysis of its partial genomic DNA and phylogenetic comparison of deduced related species.</title>
        <authorList>
            <person name="Gao X."/>
            <person name="Liu K."/>
            <person name="Qiu B.S."/>
        </authorList>
    </citation>
    <scope>NUCLEOTIDE SEQUENCE</scope>
    <source>
        <strain evidence="2">Sunitezuoqi</strain>
    </source>
</reference>
<feature type="domain" description="Tc1-like transposase DDE" evidence="1">
    <location>
        <begin position="32"/>
        <end position="188"/>
    </location>
</feature>
<gene>
    <name evidence="2" type="ORF">Nfla_4107</name>
</gene>
<dbReference type="GO" id="GO:0003676">
    <property type="term" value="F:nucleic acid binding"/>
    <property type="evidence" value="ECO:0007669"/>
    <property type="project" value="InterPro"/>
</dbReference>
<protein>
    <submittedName>
        <fullName evidence="2">ISRSO5-transposase protein</fullName>
    </submittedName>
</protein>
<dbReference type="Gene3D" id="3.30.420.10">
    <property type="entry name" value="Ribonuclease H-like superfamily/Ribonuclease H"/>
    <property type="match status" value="1"/>
</dbReference>
<name>E7DPS8_9NOSO</name>
<dbReference type="InterPro" id="IPR036397">
    <property type="entry name" value="RNaseH_sf"/>
</dbReference>
<evidence type="ECO:0000259" key="1">
    <source>
        <dbReference type="Pfam" id="PF13358"/>
    </source>
</evidence>
<evidence type="ECO:0000313" key="2">
    <source>
        <dbReference type="EMBL" id="ADO19086.1"/>
    </source>
</evidence>
<sequence>MHRIDDNFVAKATPVLKLYAQAKFLIKAGLWVVCVDEKTSIQAREGLHPNKGAGVKQPVHFAARYARIGATHLFAALSVADGLIYGCCRPTKTFLDFQGFLLEVLIPEAIRRGMRHIYLILDNGSTHAPKQLQAWLIQLQKEDGWNFTVEVVWLPKYASWLDQIEIWFSILQRKLLTPNDFPDLNTLQQRITDFIVRHNDSAQPIKWSYTVAQMMEKFATN</sequence>
<dbReference type="InterPro" id="IPR038717">
    <property type="entry name" value="Tc1-like_DDE_dom"/>
</dbReference>
<dbReference type="EMBL" id="HQ291113">
    <property type="protein sequence ID" value="ADO19086.1"/>
    <property type="molecule type" value="Genomic_DNA"/>
</dbReference>
<dbReference type="Pfam" id="PF13358">
    <property type="entry name" value="DDE_3"/>
    <property type="match status" value="1"/>
</dbReference>
<dbReference type="AlphaFoldDB" id="E7DPS8"/>
<accession>E7DPS8</accession>
<proteinExistence type="predicted"/>
<organism evidence="2">
    <name type="scientific">Nostoc flagelliforme str. Sunitezuoqi</name>
    <dbReference type="NCBI Taxonomy" id="676037"/>
    <lineage>
        <taxon>Bacteria</taxon>
        <taxon>Bacillati</taxon>
        <taxon>Cyanobacteriota</taxon>
        <taxon>Cyanophyceae</taxon>
        <taxon>Nostocales</taxon>
        <taxon>Nostocaceae</taxon>
        <taxon>Nostoc</taxon>
    </lineage>
</organism>